<dbReference type="InterPro" id="IPR014756">
    <property type="entry name" value="Ig_E-set"/>
</dbReference>
<name>A0A397VXG0_9GLOM</name>
<proteinExistence type="predicted"/>
<protein>
    <recommendedName>
        <fullName evidence="1">Phosphatidylglycerol/phosphatidylinositol transfer protein</fullName>
    </recommendedName>
</protein>
<evidence type="ECO:0000313" key="4">
    <source>
        <dbReference type="EMBL" id="RIB23696.1"/>
    </source>
</evidence>
<evidence type="ECO:0000256" key="2">
    <source>
        <dbReference type="SAM" id="SignalP"/>
    </source>
</evidence>
<dbReference type="SUPFAM" id="SSF81296">
    <property type="entry name" value="E set domains"/>
    <property type="match status" value="1"/>
</dbReference>
<dbReference type="InterPro" id="IPR003172">
    <property type="entry name" value="ML_dom"/>
</dbReference>
<evidence type="ECO:0000259" key="3">
    <source>
        <dbReference type="Pfam" id="PF02221"/>
    </source>
</evidence>
<dbReference type="OrthoDB" id="2322303at2759"/>
<sequence>MIRNFIFVFILLATLTISNAISLHKRQSLFGGFGPCPNVEDTFSVTMSPDPLVSPHLITITIAGEEVDGLTIDAVSSLVITIGATVPVQTPSVFPVCNSTDCPIFTGKPYSQTVTFLLNAPLPPSYQIDLTIGNINSSSPDMSFLHDEILACAMATVS</sequence>
<gene>
    <name evidence="4" type="ORF">C2G38_2242514</name>
</gene>
<evidence type="ECO:0000256" key="1">
    <source>
        <dbReference type="ARBA" id="ARBA00016056"/>
    </source>
</evidence>
<dbReference type="EMBL" id="QKWP01000248">
    <property type="protein sequence ID" value="RIB23696.1"/>
    <property type="molecule type" value="Genomic_DNA"/>
</dbReference>
<evidence type="ECO:0000313" key="5">
    <source>
        <dbReference type="Proteomes" id="UP000266673"/>
    </source>
</evidence>
<reference evidence="4 5" key="1">
    <citation type="submission" date="2018-06" db="EMBL/GenBank/DDBJ databases">
        <title>Comparative genomics reveals the genomic features of Rhizophagus irregularis, R. cerebriforme, R. diaphanum and Gigaspora rosea, and their symbiotic lifestyle signature.</title>
        <authorList>
            <person name="Morin E."/>
            <person name="San Clemente H."/>
            <person name="Chen E.C.H."/>
            <person name="De La Providencia I."/>
            <person name="Hainaut M."/>
            <person name="Kuo A."/>
            <person name="Kohler A."/>
            <person name="Murat C."/>
            <person name="Tang N."/>
            <person name="Roy S."/>
            <person name="Loubradou J."/>
            <person name="Henrissat B."/>
            <person name="Grigoriev I.V."/>
            <person name="Corradi N."/>
            <person name="Roux C."/>
            <person name="Martin F.M."/>
        </authorList>
    </citation>
    <scope>NUCLEOTIDE SEQUENCE [LARGE SCALE GENOMIC DNA]</scope>
    <source>
        <strain evidence="4 5">DAOM 194757</strain>
    </source>
</reference>
<organism evidence="4 5">
    <name type="scientific">Gigaspora rosea</name>
    <dbReference type="NCBI Taxonomy" id="44941"/>
    <lineage>
        <taxon>Eukaryota</taxon>
        <taxon>Fungi</taxon>
        <taxon>Fungi incertae sedis</taxon>
        <taxon>Mucoromycota</taxon>
        <taxon>Glomeromycotina</taxon>
        <taxon>Glomeromycetes</taxon>
        <taxon>Diversisporales</taxon>
        <taxon>Gigasporaceae</taxon>
        <taxon>Gigaspora</taxon>
    </lineage>
</organism>
<dbReference type="Proteomes" id="UP000266673">
    <property type="component" value="Unassembled WGS sequence"/>
</dbReference>
<feature type="signal peptide" evidence="2">
    <location>
        <begin position="1"/>
        <end position="20"/>
    </location>
</feature>
<accession>A0A397VXG0</accession>
<keyword evidence="5" id="KW-1185">Reference proteome</keyword>
<keyword evidence="2" id="KW-0732">Signal</keyword>
<feature type="domain" description="MD-2-related lipid-recognition" evidence="3">
    <location>
        <begin position="44"/>
        <end position="128"/>
    </location>
</feature>
<comment type="caution">
    <text evidence="4">The sequence shown here is derived from an EMBL/GenBank/DDBJ whole genome shotgun (WGS) entry which is preliminary data.</text>
</comment>
<dbReference type="AlphaFoldDB" id="A0A397VXG0"/>
<feature type="chain" id="PRO_5017350652" description="Phosphatidylglycerol/phosphatidylinositol transfer protein" evidence="2">
    <location>
        <begin position="21"/>
        <end position="158"/>
    </location>
</feature>
<dbReference type="Pfam" id="PF02221">
    <property type="entry name" value="E1_DerP2_DerF2"/>
    <property type="match status" value="1"/>
</dbReference>